<gene>
    <name evidence="3" type="ORF">SAMN02982931_02594</name>
</gene>
<dbReference type="PANTHER" id="PTHR33606:SF3">
    <property type="entry name" value="PROTEIN YCII"/>
    <property type="match status" value="1"/>
</dbReference>
<dbReference type="AlphaFoldDB" id="A0A1G6CQ93"/>
<dbReference type="InterPro" id="IPR005545">
    <property type="entry name" value="YCII"/>
</dbReference>
<comment type="similarity">
    <text evidence="1">Belongs to the YciI family.</text>
</comment>
<keyword evidence="4" id="KW-1185">Reference proteome</keyword>
<dbReference type="Pfam" id="PF03795">
    <property type="entry name" value="YCII"/>
    <property type="match status" value="1"/>
</dbReference>
<dbReference type="PANTHER" id="PTHR33606">
    <property type="entry name" value="PROTEIN YCII"/>
    <property type="match status" value="1"/>
</dbReference>
<accession>A0A1G6CQ93</accession>
<reference evidence="3 4" key="1">
    <citation type="submission" date="2016-10" db="EMBL/GenBank/DDBJ databases">
        <authorList>
            <person name="de Groot N.N."/>
        </authorList>
    </citation>
    <scope>NUCLEOTIDE SEQUENCE [LARGE SCALE GENOMIC DNA]</scope>
    <source>
        <strain evidence="3 4">ATCC 35022</strain>
    </source>
</reference>
<dbReference type="STRING" id="665467.SAMN02982931_02594"/>
<proteinExistence type="inferred from homology"/>
<evidence type="ECO:0000313" key="4">
    <source>
        <dbReference type="Proteomes" id="UP000199071"/>
    </source>
</evidence>
<evidence type="ECO:0000259" key="2">
    <source>
        <dbReference type="Pfam" id="PF03795"/>
    </source>
</evidence>
<dbReference type="SUPFAM" id="SSF54909">
    <property type="entry name" value="Dimeric alpha+beta barrel"/>
    <property type="match status" value="1"/>
</dbReference>
<dbReference type="RefSeq" id="WP_090876872.1">
    <property type="nucleotide sequence ID" value="NZ_FMXQ01000005.1"/>
</dbReference>
<dbReference type="InterPro" id="IPR051807">
    <property type="entry name" value="Sec-metab_biosynth-assoc"/>
</dbReference>
<feature type="domain" description="YCII-related" evidence="2">
    <location>
        <begin position="1"/>
        <end position="87"/>
    </location>
</feature>
<dbReference type="EMBL" id="FMXQ01000005">
    <property type="protein sequence ID" value="SDB34982.1"/>
    <property type="molecule type" value="Genomic_DNA"/>
</dbReference>
<evidence type="ECO:0000256" key="1">
    <source>
        <dbReference type="ARBA" id="ARBA00007689"/>
    </source>
</evidence>
<organism evidence="3 4">
    <name type="scientific">Bauldia litoralis</name>
    <dbReference type="NCBI Taxonomy" id="665467"/>
    <lineage>
        <taxon>Bacteria</taxon>
        <taxon>Pseudomonadati</taxon>
        <taxon>Pseudomonadota</taxon>
        <taxon>Alphaproteobacteria</taxon>
        <taxon>Hyphomicrobiales</taxon>
        <taxon>Kaistiaceae</taxon>
        <taxon>Bauldia</taxon>
    </lineage>
</organism>
<evidence type="ECO:0000313" key="3">
    <source>
        <dbReference type="EMBL" id="SDB34982.1"/>
    </source>
</evidence>
<dbReference type="Proteomes" id="UP000199071">
    <property type="component" value="Unassembled WGS sequence"/>
</dbReference>
<name>A0A1G6CQ93_9HYPH</name>
<dbReference type="InterPro" id="IPR011008">
    <property type="entry name" value="Dimeric_a/b-barrel"/>
</dbReference>
<protein>
    <recommendedName>
        <fullName evidence="2">YCII-related domain-containing protein</fullName>
    </recommendedName>
</protein>
<dbReference type="OrthoDB" id="2293521at2"/>
<sequence>MFFAVFATDKPGSLETRMQNRPAHRAYGDRYDLPARKIIGVPLTEDDGETMNGSLLVLEAPNRAAVEAYLAEDPYVKAGLFERTSVVAVHGSFEMIRDLLLEDEEE</sequence>
<dbReference type="Gene3D" id="3.30.70.1060">
    <property type="entry name" value="Dimeric alpha+beta barrel"/>
    <property type="match status" value="1"/>
</dbReference>